<evidence type="ECO:0000256" key="4">
    <source>
        <dbReference type="ARBA" id="ARBA00022679"/>
    </source>
</evidence>
<dbReference type="GO" id="GO:0008652">
    <property type="term" value="P:amino acid biosynthetic process"/>
    <property type="evidence" value="ECO:0007669"/>
    <property type="project" value="UniProtKB-KW"/>
</dbReference>
<feature type="binding site" evidence="7">
    <location>
        <position position="309"/>
    </location>
    <ligand>
        <name>3-phosphoshikimate</name>
        <dbReference type="ChEBI" id="CHEBI:145989"/>
    </ligand>
</feature>
<feature type="binding site" evidence="7">
    <location>
        <position position="332"/>
    </location>
    <ligand>
        <name>3-phosphoshikimate</name>
        <dbReference type="ChEBI" id="CHEBI:145989"/>
    </ligand>
</feature>
<feature type="domain" description="Enolpyruvate transferase" evidence="8">
    <location>
        <begin position="305"/>
        <end position="421"/>
    </location>
</feature>
<dbReference type="InterPro" id="IPR001986">
    <property type="entry name" value="Enolpyruvate_Tfrase_dom"/>
</dbReference>
<comment type="subcellular location">
    <subcellularLocation>
        <location evidence="7">Cytoplasm</location>
    </subcellularLocation>
</comment>
<feature type="binding site" evidence="7">
    <location>
        <position position="178"/>
    </location>
    <ligand>
        <name>3-phosphoshikimate</name>
        <dbReference type="ChEBI" id="CHEBI:145989"/>
    </ligand>
</feature>
<feature type="active site" description="Proton acceptor" evidence="7">
    <location>
        <position position="309"/>
    </location>
</feature>
<evidence type="ECO:0000256" key="3">
    <source>
        <dbReference type="ARBA" id="ARBA00022605"/>
    </source>
</evidence>
<dbReference type="PANTHER" id="PTHR21090:SF5">
    <property type="entry name" value="PENTAFUNCTIONAL AROM POLYPEPTIDE"/>
    <property type="match status" value="1"/>
</dbReference>
<feature type="binding site" evidence="7">
    <location>
        <position position="33"/>
    </location>
    <ligand>
        <name>3-phosphoshikimate</name>
        <dbReference type="ChEBI" id="CHEBI:145989"/>
    </ligand>
</feature>
<keyword evidence="4 7" id="KW-0808">Transferase</keyword>
<evidence type="ECO:0000256" key="7">
    <source>
        <dbReference type="HAMAP-Rule" id="MF_00210"/>
    </source>
</evidence>
<comment type="subunit">
    <text evidence="7">Monomer.</text>
</comment>
<dbReference type="GO" id="GO:0003866">
    <property type="term" value="F:3-phosphoshikimate 1-carboxyvinyltransferase activity"/>
    <property type="evidence" value="ECO:0007669"/>
    <property type="project" value="UniProtKB-UniRule"/>
</dbReference>
<comment type="caution">
    <text evidence="9">The sequence shown here is derived from an EMBL/GenBank/DDBJ whole genome shotgun (WGS) entry which is preliminary data.</text>
</comment>
<feature type="binding site" evidence="7">
    <location>
        <position position="412"/>
    </location>
    <ligand>
        <name>phosphoenolpyruvate</name>
        <dbReference type="ChEBI" id="CHEBI:58702"/>
    </ligand>
</feature>
<evidence type="ECO:0000256" key="6">
    <source>
        <dbReference type="ARBA" id="ARBA00044633"/>
    </source>
</evidence>
<dbReference type="InterPro" id="IPR013792">
    <property type="entry name" value="RNA3'P_cycl/enolpyr_Trfase_a/b"/>
</dbReference>
<dbReference type="PIRSF" id="PIRSF000505">
    <property type="entry name" value="EPSPS"/>
    <property type="match status" value="1"/>
</dbReference>
<comment type="catalytic activity">
    <reaction evidence="6">
        <text>3-phosphoshikimate + phosphoenolpyruvate = 5-O-(1-carboxyvinyl)-3-phosphoshikimate + phosphate</text>
        <dbReference type="Rhea" id="RHEA:21256"/>
        <dbReference type="ChEBI" id="CHEBI:43474"/>
        <dbReference type="ChEBI" id="CHEBI:57701"/>
        <dbReference type="ChEBI" id="CHEBI:58702"/>
        <dbReference type="ChEBI" id="CHEBI:145989"/>
        <dbReference type="EC" id="2.5.1.19"/>
    </reaction>
    <physiologicalReaction direction="left-to-right" evidence="6">
        <dbReference type="Rhea" id="RHEA:21257"/>
    </physiologicalReaction>
</comment>
<sequence length="433" mass="45076">MIPAQKTALQKSVTITPPSHPLVGAVSPPGSKSITNRALLLAGLANGTSRLTGALRSDDTRYMAEALRAMGVAVREPDPTTFVVTGTGRLTAPSEPLFLGNAGTATRFLTAAAALVDGTVVVDGDQHMRKRPIAPLVEALRSLGVGLSAETGCPPVTVTGTGRIPGRRVEIDAGLSSQYVSALLMAAAGAASADETDAPLDIALAGDEIGARGYIDLTLAAMRAFGARVEQASSSVWRVWPTGYTATDFRIEPDASAATYLWAMEKLTGGRIDLGVPTVDFSQPDARAYDVIAQFPHLPAVIDGSQMQDAVPTLAVLAAFNETPVRFTGIANLRVKECDRVRALSLGLTNIRAGLAAEEGDDLLVASDPGLAGQTLPAEIDTFADHRIAMSFALAGLKIGGIAILDPDCVGKTYPDYWDALASLGVDMTLRSA</sequence>
<dbReference type="AlphaFoldDB" id="A0A9X1T1U2"/>
<evidence type="ECO:0000256" key="2">
    <source>
        <dbReference type="ARBA" id="ARBA00009948"/>
    </source>
</evidence>
<feature type="binding site" evidence="7">
    <location>
        <position position="131"/>
    </location>
    <ligand>
        <name>phosphoenolpyruvate</name>
        <dbReference type="ChEBI" id="CHEBI:58702"/>
    </ligand>
</feature>
<dbReference type="InterPro" id="IPR036968">
    <property type="entry name" value="Enolpyruvate_Tfrase_sf"/>
</dbReference>
<dbReference type="EC" id="2.5.1.19" evidence="7"/>
<comment type="function">
    <text evidence="7">Catalyzes the transfer of the enolpyruvyl moiety of phosphoenolpyruvate (PEP) to the 5-hydroxyl of shikimate-3-phosphate (S3P) to produce enolpyruvyl shikimate-3-phosphate and inorganic phosphate.</text>
</comment>
<dbReference type="PANTHER" id="PTHR21090">
    <property type="entry name" value="AROM/DEHYDROQUINATE SYNTHASE"/>
    <property type="match status" value="1"/>
</dbReference>
<name>A0A9X1T1U2_9HYPH</name>
<gene>
    <name evidence="7" type="primary">aroA</name>
    <name evidence="9" type="ORF">LRX75_17810</name>
</gene>
<dbReference type="RefSeq" id="WP_231816027.1">
    <property type="nucleotide sequence ID" value="NZ_JAJOZR010000012.1"/>
</dbReference>
<feature type="binding site" evidence="7">
    <location>
        <position position="387"/>
    </location>
    <ligand>
        <name>phosphoenolpyruvate</name>
        <dbReference type="ChEBI" id="CHEBI:58702"/>
    </ligand>
</feature>
<feature type="binding site" evidence="7">
    <location>
        <position position="37"/>
    </location>
    <ligand>
        <name>3-phosphoshikimate</name>
        <dbReference type="ChEBI" id="CHEBI:145989"/>
    </ligand>
</feature>
<feature type="binding site" evidence="7">
    <location>
        <position position="177"/>
    </location>
    <ligand>
        <name>3-phosphoshikimate</name>
        <dbReference type="ChEBI" id="CHEBI:145989"/>
    </ligand>
</feature>
<dbReference type="PROSITE" id="PS00104">
    <property type="entry name" value="EPSP_SYNTHASE_1"/>
    <property type="match status" value="1"/>
</dbReference>
<dbReference type="EMBL" id="JAJOZR010000012">
    <property type="protein sequence ID" value="MCD7110892.1"/>
    <property type="molecule type" value="Genomic_DNA"/>
</dbReference>
<dbReference type="InterPro" id="IPR006264">
    <property type="entry name" value="EPSP_synthase"/>
</dbReference>
<dbReference type="Pfam" id="PF00275">
    <property type="entry name" value="EPSP_synthase"/>
    <property type="match status" value="2"/>
</dbReference>
<reference evidence="9" key="1">
    <citation type="submission" date="2021-12" db="EMBL/GenBank/DDBJ databases">
        <authorList>
            <person name="Li Y."/>
        </authorList>
    </citation>
    <scope>NUCLEOTIDE SEQUENCE</scope>
    <source>
        <strain evidence="9">DKSPLA3</strain>
    </source>
</reference>
<feature type="binding site" evidence="7">
    <location>
        <position position="103"/>
    </location>
    <ligand>
        <name>phosphoenolpyruvate</name>
        <dbReference type="ChEBI" id="CHEBI:58702"/>
    </ligand>
</feature>
<dbReference type="HAMAP" id="MF_00210">
    <property type="entry name" value="EPSP_synth"/>
    <property type="match status" value="1"/>
</dbReference>
<dbReference type="Gene3D" id="3.65.10.10">
    <property type="entry name" value="Enolpyruvate transferase domain"/>
    <property type="match status" value="3"/>
</dbReference>
<dbReference type="CDD" id="cd01556">
    <property type="entry name" value="EPSP_synthase"/>
    <property type="match status" value="1"/>
</dbReference>
<evidence type="ECO:0000259" key="8">
    <source>
        <dbReference type="Pfam" id="PF00275"/>
    </source>
</evidence>
<dbReference type="GO" id="GO:0009073">
    <property type="term" value="P:aromatic amino acid family biosynthetic process"/>
    <property type="evidence" value="ECO:0007669"/>
    <property type="project" value="UniProtKB-KW"/>
</dbReference>
<dbReference type="InterPro" id="IPR023193">
    <property type="entry name" value="EPSP_synthase_CS"/>
</dbReference>
<feature type="binding site" evidence="7">
    <location>
        <position position="176"/>
    </location>
    <ligand>
        <name>3-phosphoshikimate</name>
        <dbReference type="ChEBI" id="CHEBI:145989"/>
    </ligand>
</feature>
<comment type="caution">
    <text evidence="7">Lacks conserved residue(s) required for the propagation of feature annotation.</text>
</comment>
<feature type="domain" description="Enolpyruvate transferase" evidence="8">
    <location>
        <begin position="19"/>
        <end position="274"/>
    </location>
</feature>
<evidence type="ECO:0000256" key="1">
    <source>
        <dbReference type="ARBA" id="ARBA00004811"/>
    </source>
</evidence>
<feature type="binding site" evidence="7">
    <location>
        <position position="340"/>
    </location>
    <ligand>
        <name>phosphoenolpyruvate</name>
        <dbReference type="ChEBI" id="CHEBI:58702"/>
    </ligand>
</feature>
<dbReference type="GO" id="GO:0005737">
    <property type="term" value="C:cytoplasm"/>
    <property type="evidence" value="ECO:0007669"/>
    <property type="project" value="UniProtKB-SubCell"/>
</dbReference>
<evidence type="ECO:0000313" key="9">
    <source>
        <dbReference type="EMBL" id="MCD7110892.1"/>
    </source>
</evidence>
<keyword evidence="7" id="KW-0963">Cytoplasm</keyword>
<accession>A0A9X1T1U2</accession>
<keyword evidence="3 7" id="KW-0028">Amino-acid biosynthesis</keyword>
<dbReference type="GO" id="GO:0009423">
    <property type="term" value="P:chorismate biosynthetic process"/>
    <property type="evidence" value="ECO:0007669"/>
    <property type="project" value="UniProtKB-UniRule"/>
</dbReference>
<dbReference type="SUPFAM" id="SSF55205">
    <property type="entry name" value="EPT/RTPC-like"/>
    <property type="match status" value="1"/>
</dbReference>
<comment type="similarity">
    <text evidence="2 7">Belongs to the EPSP synthase family.</text>
</comment>
<organism evidence="9 10">
    <name type="scientific">Rhizobium quercicola</name>
    <dbReference type="NCBI Taxonomy" id="2901226"/>
    <lineage>
        <taxon>Bacteria</taxon>
        <taxon>Pseudomonadati</taxon>
        <taxon>Pseudomonadota</taxon>
        <taxon>Alphaproteobacteria</taxon>
        <taxon>Hyphomicrobiales</taxon>
        <taxon>Rhizobiaceae</taxon>
        <taxon>Rhizobium/Agrobacterium group</taxon>
        <taxon>Rhizobium</taxon>
    </lineage>
</organism>
<comment type="pathway">
    <text evidence="1 7">Metabolic intermediate biosynthesis; chorismate biosynthesis; chorismate from D-erythrose 4-phosphate and phosphoenolpyruvate: step 6/7.</text>
</comment>
<feature type="binding site" evidence="7">
    <location>
        <position position="336"/>
    </location>
    <ligand>
        <name>3-phosphoshikimate</name>
        <dbReference type="ChEBI" id="CHEBI:145989"/>
    </ligand>
</feature>
<feature type="binding site" evidence="7">
    <location>
        <position position="178"/>
    </location>
    <ligand>
        <name>phosphoenolpyruvate</name>
        <dbReference type="ChEBI" id="CHEBI:58702"/>
    </ligand>
</feature>
<protein>
    <recommendedName>
        <fullName evidence="7">3-phosphoshikimate 1-carboxyvinyltransferase</fullName>
        <ecNumber evidence="7">2.5.1.19</ecNumber>
    </recommendedName>
    <alternativeName>
        <fullName evidence="7">5-enolpyruvylshikimate-3-phosphate synthase</fullName>
        <shortName evidence="7">EPSP synthase</shortName>
        <shortName evidence="7">EPSPS</shortName>
    </alternativeName>
</protein>
<evidence type="ECO:0000313" key="10">
    <source>
        <dbReference type="Proteomes" id="UP001139089"/>
    </source>
</evidence>
<keyword evidence="5 7" id="KW-0057">Aromatic amino acid biosynthesis</keyword>
<evidence type="ECO:0000256" key="5">
    <source>
        <dbReference type="ARBA" id="ARBA00023141"/>
    </source>
</evidence>
<feature type="binding site" evidence="7">
    <location>
        <position position="32"/>
    </location>
    <ligand>
        <name>3-phosphoshikimate</name>
        <dbReference type="ChEBI" id="CHEBI:145989"/>
    </ligand>
</feature>
<dbReference type="Proteomes" id="UP001139089">
    <property type="component" value="Unassembled WGS sequence"/>
</dbReference>
<proteinExistence type="inferred from homology"/>
<keyword evidence="10" id="KW-1185">Reference proteome</keyword>
<feature type="binding site" evidence="7">
    <location>
        <position position="32"/>
    </location>
    <ligand>
        <name>phosphoenolpyruvate</name>
        <dbReference type="ChEBI" id="CHEBI:58702"/>
    </ligand>
</feature>